<organism evidence="1 2">
    <name type="scientific">Acidithiobacillus ferridurans</name>
    <dbReference type="NCBI Taxonomy" id="1232575"/>
    <lineage>
        <taxon>Bacteria</taxon>
        <taxon>Pseudomonadati</taxon>
        <taxon>Pseudomonadota</taxon>
        <taxon>Acidithiobacillia</taxon>
        <taxon>Acidithiobacillales</taxon>
        <taxon>Acidithiobacillaceae</taxon>
        <taxon>Acidithiobacillus</taxon>
    </lineage>
</organism>
<dbReference type="EMBL" id="JABBHS010000477">
    <property type="protein sequence ID" value="MBU2724595.1"/>
    <property type="molecule type" value="Genomic_DNA"/>
</dbReference>
<proteinExistence type="predicted"/>
<name>A0A8X8GA49_ACIFI</name>
<sequence length="71" mass="7713">MSVFKAHPRQKTTDGWAGFLYLSGEPHAILSGFTGGGDCPRTGKICGSGRWQMLSDEERMNAEQDFFGDGA</sequence>
<evidence type="ECO:0000313" key="2">
    <source>
        <dbReference type="Proteomes" id="UP000887300"/>
    </source>
</evidence>
<gene>
    <name evidence="1" type="ORF">HF568_15675</name>
</gene>
<evidence type="ECO:0000313" key="1">
    <source>
        <dbReference type="EMBL" id="MBU2724595.1"/>
    </source>
</evidence>
<protein>
    <submittedName>
        <fullName evidence="1">Uncharacterized protein</fullName>
    </submittedName>
</protein>
<dbReference type="Proteomes" id="UP000887300">
    <property type="component" value="Unassembled WGS sequence"/>
</dbReference>
<accession>A0A8X8GA49</accession>
<dbReference type="AlphaFoldDB" id="A0A8X8GA49"/>
<comment type="caution">
    <text evidence="1">The sequence shown here is derived from an EMBL/GenBank/DDBJ whole genome shotgun (WGS) entry which is preliminary data.</text>
</comment>
<reference evidence="1" key="1">
    <citation type="journal article" date="2021" name="ISME J.">
        <title>Genomic evolution of the class Acidithiobacillia: deep-branching Proteobacteria living in extreme acidic conditions.</title>
        <authorList>
            <person name="Moya-Beltran A."/>
            <person name="Beard S."/>
            <person name="Rojas-Villalobos C."/>
            <person name="Issotta F."/>
            <person name="Gallardo Y."/>
            <person name="Ulloa R."/>
            <person name="Giaveno A."/>
            <person name="Degli Esposti M."/>
            <person name="Johnson D.B."/>
            <person name="Quatrini R."/>
        </authorList>
    </citation>
    <scope>NUCLEOTIDE SEQUENCE</scope>
    <source>
        <strain evidence="1">DSM 583</strain>
    </source>
</reference>